<evidence type="ECO:0000313" key="4">
    <source>
        <dbReference type="Proteomes" id="UP001180020"/>
    </source>
</evidence>
<gene>
    <name evidence="3" type="primary">PME47</name>
    <name evidence="3" type="ORF">QJS10_CPB19g02005</name>
</gene>
<dbReference type="Proteomes" id="UP001180020">
    <property type="component" value="Unassembled WGS sequence"/>
</dbReference>
<dbReference type="SUPFAM" id="SSF101148">
    <property type="entry name" value="Plant invertase/pectin methylesterase inhibitor"/>
    <property type="match status" value="1"/>
</dbReference>
<evidence type="ECO:0000256" key="1">
    <source>
        <dbReference type="SAM" id="SignalP"/>
    </source>
</evidence>
<feature type="chain" id="PRO_5043485451" evidence="1">
    <location>
        <begin position="26"/>
        <end position="125"/>
    </location>
</feature>
<dbReference type="Gene3D" id="1.20.140.40">
    <property type="entry name" value="Invertase/pectin methylesterase inhibitor family protein"/>
    <property type="match status" value="1"/>
</dbReference>
<comment type="caution">
    <text evidence="3">The sequence shown here is derived from an EMBL/GenBank/DDBJ whole genome shotgun (WGS) entry which is preliminary data.</text>
</comment>
<name>A0AAV9CHG0_ACOCL</name>
<reference evidence="3" key="2">
    <citation type="submission" date="2023-06" db="EMBL/GenBank/DDBJ databases">
        <authorList>
            <person name="Ma L."/>
            <person name="Liu K.-W."/>
            <person name="Li Z."/>
            <person name="Hsiao Y.-Y."/>
            <person name="Qi Y."/>
            <person name="Fu T."/>
            <person name="Tang G."/>
            <person name="Zhang D."/>
            <person name="Sun W.-H."/>
            <person name="Liu D.-K."/>
            <person name="Li Y."/>
            <person name="Chen G.-Z."/>
            <person name="Liu X.-D."/>
            <person name="Liao X.-Y."/>
            <person name="Jiang Y.-T."/>
            <person name="Yu X."/>
            <person name="Hao Y."/>
            <person name="Huang J."/>
            <person name="Zhao X.-W."/>
            <person name="Ke S."/>
            <person name="Chen Y.-Y."/>
            <person name="Wu W.-L."/>
            <person name="Hsu J.-L."/>
            <person name="Lin Y.-F."/>
            <person name="Huang M.-D."/>
            <person name="Li C.-Y."/>
            <person name="Huang L."/>
            <person name="Wang Z.-W."/>
            <person name="Zhao X."/>
            <person name="Zhong W.-Y."/>
            <person name="Peng D.-H."/>
            <person name="Ahmad S."/>
            <person name="Lan S."/>
            <person name="Zhang J.-S."/>
            <person name="Tsai W.-C."/>
            <person name="Van De Peer Y."/>
            <person name="Liu Z.-J."/>
        </authorList>
    </citation>
    <scope>NUCLEOTIDE SEQUENCE</scope>
    <source>
        <strain evidence="3">CP</strain>
        <tissue evidence="3">Leaves</tissue>
    </source>
</reference>
<dbReference type="InterPro" id="IPR035513">
    <property type="entry name" value="Invertase/methylesterase_inhib"/>
</dbReference>
<keyword evidence="1" id="KW-0732">Signal</keyword>
<sequence>MSLLTLSTLSLLILLNLSLTLPSNAVKPTSPSVTPAAACKSSIYPKLCRSILSPITKSPPSNNNPYEYGRFSVKQCLKQARRTSDILNKLLSKGRSTLRHVDASGALDDCRQLNADDERAGPDLK</sequence>
<dbReference type="EMBL" id="JAUJYO010000019">
    <property type="protein sequence ID" value="KAK1288192.1"/>
    <property type="molecule type" value="Genomic_DNA"/>
</dbReference>
<dbReference type="GO" id="GO:0004857">
    <property type="term" value="F:enzyme inhibitor activity"/>
    <property type="evidence" value="ECO:0007669"/>
    <property type="project" value="InterPro"/>
</dbReference>
<dbReference type="Pfam" id="PF04043">
    <property type="entry name" value="PMEI"/>
    <property type="match status" value="1"/>
</dbReference>
<proteinExistence type="predicted"/>
<dbReference type="InterPro" id="IPR006501">
    <property type="entry name" value="Pectinesterase_inhib_dom"/>
</dbReference>
<feature type="signal peptide" evidence="1">
    <location>
        <begin position="1"/>
        <end position="25"/>
    </location>
</feature>
<organism evidence="3 4">
    <name type="scientific">Acorus calamus</name>
    <name type="common">Sweet flag</name>
    <dbReference type="NCBI Taxonomy" id="4465"/>
    <lineage>
        <taxon>Eukaryota</taxon>
        <taxon>Viridiplantae</taxon>
        <taxon>Streptophyta</taxon>
        <taxon>Embryophyta</taxon>
        <taxon>Tracheophyta</taxon>
        <taxon>Spermatophyta</taxon>
        <taxon>Magnoliopsida</taxon>
        <taxon>Liliopsida</taxon>
        <taxon>Acoraceae</taxon>
        <taxon>Acorus</taxon>
    </lineage>
</organism>
<dbReference type="AlphaFoldDB" id="A0AAV9CHG0"/>
<protein>
    <submittedName>
        <fullName evidence="3">Pectinesterase/pectinesterase inhibitor 47</fullName>
    </submittedName>
</protein>
<feature type="domain" description="Pectinesterase inhibitor" evidence="2">
    <location>
        <begin position="36"/>
        <end position="113"/>
    </location>
</feature>
<keyword evidence="4" id="KW-1185">Reference proteome</keyword>
<accession>A0AAV9CHG0</accession>
<evidence type="ECO:0000313" key="3">
    <source>
        <dbReference type="EMBL" id="KAK1288192.1"/>
    </source>
</evidence>
<reference evidence="3" key="1">
    <citation type="journal article" date="2023" name="Nat. Commun.">
        <title>Diploid and tetraploid genomes of Acorus and the evolution of monocots.</title>
        <authorList>
            <person name="Ma L."/>
            <person name="Liu K.W."/>
            <person name="Li Z."/>
            <person name="Hsiao Y.Y."/>
            <person name="Qi Y."/>
            <person name="Fu T."/>
            <person name="Tang G.D."/>
            <person name="Zhang D."/>
            <person name="Sun W.H."/>
            <person name="Liu D.K."/>
            <person name="Li Y."/>
            <person name="Chen G.Z."/>
            <person name="Liu X.D."/>
            <person name="Liao X.Y."/>
            <person name="Jiang Y.T."/>
            <person name="Yu X."/>
            <person name="Hao Y."/>
            <person name="Huang J."/>
            <person name="Zhao X.W."/>
            <person name="Ke S."/>
            <person name="Chen Y.Y."/>
            <person name="Wu W.L."/>
            <person name="Hsu J.L."/>
            <person name="Lin Y.F."/>
            <person name="Huang M.D."/>
            <person name="Li C.Y."/>
            <person name="Huang L."/>
            <person name="Wang Z.W."/>
            <person name="Zhao X."/>
            <person name="Zhong W.Y."/>
            <person name="Peng D.H."/>
            <person name="Ahmad S."/>
            <person name="Lan S."/>
            <person name="Zhang J.S."/>
            <person name="Tsai W.C."/>
            <person name="Van de Peer Y."/>
            <person name="Liu Z.J."/>
        </authorList>
    </citation>
    <scope>NUCLEOTIDE SEQUENCE</scope>
    <source>
        <strain evidence="3">CP</strain>
    </source>
</reference>
<evidence type="ECO:0000259" key="2">
    <source>
        <dbReference type="Pfam" id="PF04043"/>
    </source>
</evidence>